<keyword evidence="2" id="KW-1185">Reference proteome</keyword>
<accession>A0ABU7DSJ5</accession>
<reference evidence="1 2" key="1">
    <citation type="submission" date="2021-06" db="EMBL/GenBank/DDBJ databases">
        <authorList>
            <person name="Palmer J.M."/>
        </authorList>
    </citation>
    <scope>NUCLEOTIDE SEQUENCE [LARGE SCALE GENOMIC DNA]</scope>
    <source>
        <strain evidence="1 2">CL_MEX2019</strain>
        <tissue evidence="1">Muscle</tissue>
    </source>
</reference>
<name>A0ABU7DSJ5_9TELE</name>
<dbReference type="Proteomes" id="UP001352852">
    <property type="component" value="Unassembled WGS sequence"/>
</dbReference>
<dbReference type="EMBL" id="JAHUTJ010033809">
    <property type="protein sequence ID" value="MED6277475.1"/>
    <property type="molecule type" value="Genomic_DNA"/>
</dbReference>
<protein>
    <submittedName>
        <fullName evidence="1">Uncharacterized protein</fullName>
    </submittedName>
</protein>
<proteinExistence type="predicted"/>
<sequence length="71" mass="8152">MPHRGSIDTVRRGRMLQELQENRLKVSSKFSKYSTSQAVDPWSSSTVRMGRFPNYYSLFLDKIKSHTGGLS</sequence>
<evidence type="ECO:0000313" key="2">
    <source>
        <dbReference type="Proteomes" id="UP001352852"/>
    </source>
</evidence>
<gene>
    <name evidence="1" type="ORF">CHARACLAT_013892</name>
</gene>
<organism evidence="1 2">
    <name type="scientific">Characodon lateralis</name>
    <dbReference type="NCBI Taxonomy" id="208331"/>
    <lineage>
        <taxon>Eukaryota</taxon>
        <taxon>Metazoa</taxon>
        <taxon>Chordata</taxon>
        <taxon>Craniata</taxon>
        <taxon>Vertebrata</taxon>
        <taxon>Euteleostomi</taxon>
        <taxon>Actinopterygii</taxon>
        <taxon>Neopterygii</taxon>
        <taxon>Teleostei</taxon>
        <taxon>Neoteleostei</taxon>
        <taxon>Acanthomorphata</taxon>
        <taxon>Ovalentaria</taxon>
        <taxon>Atherinomorphae</taxon>
        <taxon>Cyprinodontiformes</taxon>
        <taxon>Goodeidae</taxon>
        <taxon>Characodon</taxon>
    </lineage>
</organism>
<evidence type="ECO:0000313" key="1">
    <source>
        <dbReference type="EMBL" id="MED6277475.1"/>
    </source>
</evidence>
<comment type="caution">
    <text evidence="1">The sequence shown here is derived from an EMBL/GenBank/DDBJ whole genome shotgun (WGS) entry which is preliminary data.</text>
</comment>